<evidence type="ECO:0000313" key="1">
    <source>
        <dbReference type="EMBL" id="RCF46298.1"/>
    </source>
</evidence>
<gene>
    <name evidence="1" type="ORF">C6C11_18155</name>
</gene>
<comment type="caution">
    <text evidence="1">The sequence shown here is derived from an EMBL/GenBank/DDBJ whole genome shotgun (WGS) entry which is preliminary data.</text>
</comment>
<accession>A0ABD7G4E9</accession>
<organism evidence="1 2">
    <name type="scientific">Aeromonas hydrophila</name>
    <dbReference type="NCBI Taxonomy" id="644"/>
    <lineage>
        <taxon>Bacteria</taxon>
        <taxon>Pseudomonadati</taxon>
        <taxon>Pseudomonadota</taxon>
        <taxon>Gammaproteobacteria</taxon>
        <taxon>Aeromonadales</taxon>
        <taxon>Aeromonadaceae</taxon>
        <taxon>Aeromonas</taxon>
    </lineage>
</organism>
<protein>
    <submittedName>
        <fullName evidence="1">Uncharacterized protein</fullName>
    </submittedName>
</protein>
<proteinExistence type="predicted"/>
<reference evidence="1 2" key="1">
    <citation type="journal article" date="2018" name="PLoS ONE">
        <title>Phenotypic characterization and whole genome analysis of extended-spectrum beta-lactamase-producing bacteria isolated from dogs in Germany.</title>
        <authorList>
            <person name="Boehmer T."/>
            <person name="Vogler A.J."/>
            <person name="Thomas A."/>
            <person name="Sauer S."/>
            <person name="Hergenroether M."/>
            <person name="Straubinger R.K."/>
            <person name="Birdsell D."/>
            <person name="Keim P."/>
            <person name="Sahl J.W."/>
            <person name="Williamson C.H."/>
            <person name="Riehm J.M."/>
        </authorList>
    </citation>
    <scope>NUCLEOTIDE SEQUENCE [LARGE SCALE GENOMIC DNA]</scope>
    <source>
        <strain evidence="1 2">AFG_SD03_1510_Ahy_093</strain>
    </source>
</reference>
<dbReference type="EMBL" id="PUTQ01000029">
    <property type="protein sequence ID" value="RCF46298.1"/>
    <property type="molecule type" value="Genomic_DNA"/>
</dbReference>
<evidence type="ECO:0000313" key="2">
    <source>
        <dbReference type="Proteomes" id="UP000253075"/>
    </source>
</evidence>
<dbReference type="AlphaFoldDB" id="A0ABD7G4E9"/>
<dbReference type="Proteomes" id="UP000253075">
    <property type="component" value="Unassembled WGS sequence"/>
</dbReference>
<name>A0ABD7G4E9_AERHY</name>
<reference evidence="2" key="2">
    <citation type="submission" date="2018-02" db="EMBL/GenBank/DDBJ databases">
        <title>Phenotypic characterization and whole genome analysis of multidrug-resistant, extended-spectrum beta-lactamase-producing bacteria isolated from dogs in Germany.</title>
        <authorList>
            <person name="Williamson C."/>
        </authorList>
    </citation>
    <scope>NUCLEOTIDE SEQUENCE [LARGE SCALE GENOMIC DNA]</scope>
    <source>
        <strain evidence="2">AFG_SD03_1510_Ahy_093</strain>
    </source>
</reference>
<sequence length="65" mass="7911">MPYFFLLCLINEAVIYAKTYLKINNAALKWRCFIYPIIFHITVMMKNDDIHIQKQTFENQCFIFK</sequence>